<feature type="transmembrane region" description="Helical" evidence="8">
    <location>
        <begin position="120"/>
        <end position="141"/>
    </location>
</feature>
<evidence type="ECO:0000256" key="2">
    <source>
        <dbReference type="ARBA" id="ARBA00010992"/>
    </source>
</evidence>
<evidence type="ECO:0000256" key="5">
    <source>
        <dbReference type="ARBA" id="ARBA00022989"/>
    </source>
</evidence>
<proteinExistence type="inferred from homology"/>
<gene>
    <name evidence="10" type="ORF">TSTA_003990</name>
</gene>
<feature type="transmembrane region" description="Helical" evidence="8">
    <location>
        <begin position="435"/>
        <end position="453"/>
    </location>
</feature>
<evidence type="ECO:0000256" key="8">
    <source>
        <dbReference type="SAM" id="Phobius"/>
    </source>
</evidence>
<dbReference type="HOGENOM" id="CLU_001265_30_1_1"/>
<evidence type="ECO:0000256" key="3">
    <source>
        <dbReference type="ARBA" id="ARBA00022448"/>
    </source>
</evidence>
<dbReference type="GO" id="GO:0005351">
    <property type="term" value="F:carbohydrate:proton symporter activity"/>
    <property type="evidence" value="ECO:0007669"/>
    <property type="project" value="TreeGrafter"/>
</dbReference>
<dbReference type="InterPro" id="IPR005828">
    <property type="entry name" value="MFS_sugar_transport-like"/>
</dbReference>
<evidence type="ECO:0000256" key="1">
    <source>
        <dbReference type="ARBA" id="ARBA00004141"/>
    </source>
</evidence>
<name>B8MSL9_TALSN</name>
<feature type="transmembrane region" description="Helical" evidence="8">
    <location>
        <begin position="335"/>
        <end position="358"/>
    </location>
</feature>
<dbReference type="InterPro" id="IPR005829">
    <property type="entry name" value="Sugar_transporter_CS"/>
</dbReference>
<comment type="subcellular location">
    <subcellularLocation>
        <location evidence="1">Membrane</location>
        <topology evidence="1">Multi-pass membrane protein</topology>
    </subcellularLocation>
</comment>
<dbReference type="AlphaFoldDB" id="B8MSL9"/>
<feature type="transmembrane region" description="Helical" evidence="8">
    <location>
        <begin position="96"/>
        <end position="114"/>
    </location>
</feature>
<dbReference type="NCBIfam" id="TIGR00879">
    <property type="entry name" value="SP"/>
    <property type="match status" value="1"/>
</dbReference>
<dbReference type="FunFam" id="1.20.1250.20:FF:000078">
    <property type="entry name" value="MFS maltose transporter, putative"/>
    <property type="match status" value="1"/>
</dbReference>
<comment type="similarity">
    <text evidence="2 7">Belongs to the major facilitator superfamily. Sugar transporter (TC 2.A.1.1) family.</text>
</comment>
<sequence>MEFKNLPFLRHLTPRLAFCIFLMSISVFNFGLDNTAYSTIQAMDPFIKRFGTIEKHGKHVITPKHLSYLSAFPRITFAAGILIGGWTSERVGRRPVIIMMMVICLIGVIVSYTAKTYAAILIGRMIVHGYIGMEGCVVPMFQAEISPAAIRGIIVISYLFNHVFGSFIMSCITYKTAELNTDMSWKIPIAVMFVIPSLVLLLAWFLPESPRWLLRKGRDEEALKQLKYLYENDDQAKLEREIELLKKSLAANVQKGSWMDLLRGTNLRRTLIVISIQSFNQLTGQTFATSYGTVFIKTLGTINPYKFTLISNAIGCLGPFLTFFLVDRLGRRNMYLIFGTLCGSCLFVMGGLGLGTVTFQQKAGIVAMDILYPFFYCFSFGGMAPLTGAETPSPRLRDKSAIVGWSFQNLWAFVVTFVVPYLISDSYVGLHSKVGFIFGSICVVALVWAYFFFPELKGRSLEEVDEFFQARVSAKKSRYWKPESQSRGQKITAIEDDAPLADEIIYSYSTENVKDQGKSRVVQTQQSLV</sequence>
<dbReference type="GO" id="GO:0016020">
    <property type="term" value="C:membrane"/>
    <property type="evidence" value="ECO:0007669"/>
    <property type="project" value="UniProtKB-SubCell"/>
</dbReference>
<feature type="domain" description="Major facilitator superfamily (MFS) profile" evidence="9">
    <location>
        <begin position="19"/>
        <end position="457"/>
    </location>
</feature>
<evidence type="ECO:0000259" key="9">
    <source>
        <dbReference type="PROSITE" id="PS50850"/>
    </source>
</evidence>
<dbReference type="GeneID" id="8100111"/>
<evidence type="ECO:0000256" key="6">
    <source>
        <dbReference type="ARBA" id="ARBA00023136"/>
    </source>
</evidence>
<dbReference type="Gene3D" id="1.20.1250.20">
    <property type="entry name" value="MFS general substrate transporter like domains"/>
    <property type="match status" value="1"/>
</dbReference>
<feature type="transmembrane region" description="Helical" evidence="8">
    <location>
        <begin position="12"/>
        <end position="32"/>
    </location>
</feature>
<protein>
    <submittedName>
        <fullName evidence="10">Sugar transporter, putative</fullName>
    </submittedName>
</protein>
<dbReference type="SUPFAM" id="SSF103473">
    <property type="entry name" value="MFS general substrate transporter"/>
    <property type="match status" value="1"/>
</dbReference>
<keyword evidence="4 8" id="KW-0812">Transmembrane</keyword>
<organism evidence="10 11">
    <name type="scientific">Talaromyces stipitatus (strain ATCC 10500 / CBS 375.48 / QM 6759 / NRRL 1006)</name>
    <name type="common">Penicillium stipitatum</name>
    <dbReference type="NCBI Taxonomy" id="441959"/>
    <lineage>
        <taxon>Eukaryota</taxon>
        <taxon>Fungi</taxon>
        <taxon>Dikarya</taxon>
        <taxon>Ascomycota</taxon>
        <taxon>Pezizomycotina</taxon>
        <taxon>Eurotiomycetes</taxon>
        <taxon>Eurotiomycetidae</taxon>
        <taxon>Eurotiales</taxon>
        <taxon>Trichocomaceae</taxon>
        <taxon>Talaromyces</taxon>
        <taxon>Talaromyces sect. Talaromyces</taxon>
    </lineage>
</organism>
<dbReference type="Proteomes" id="UP000001745">
    <property type="component" value="Unassembled WGS sequence"/>
</dbReference>
<feature type="transmembrane region" description="Helical" evidence="8">
    <location>
        <begin position="187"/>
        <end position="206"/>
    </location>
</feature>
<dbReference type="OrthoDB" id="6612291at2759"/>
<accession>B8MSL9</accession>
<evidence type="ECO:0000313" key="10">
    <source>
        <dbReference type="EMBL" id="EED12347.1"/>
    </source>
</evidence>
<keyword evidence="5 8" id="KW-1133">Transmembrane helix</keyword>
<dbReference type="InterPro" id="IPR050360">
    <property type="entry name" value="MFS_Sugar_Transporters"/>
</dbReference>
<dbReference type="eggNOG" id="KOG0254">
    <property type="taxonomic scope" value="Eukaryota"/>
</dbReference>
<feature type="transmembrane region" description="Helical" evidence="8">
    <location>
        <begin position="153"/>
        <end position="175"/>
    </location>
</feature>
<evidence type="ECO:0000256" key="4">
    <source>
        <dbReference type="ARBA" id="ARBA00022692"/>
    </source>
</evidence>
<dbReference type="PhylomeDB" id="B8MSL9"/>
<dbReference type="RefSeq" id="XP_002488001.1">
    <property type="nucleotide sequence ID" value="XM_002487956.1"/>
</dbReference>
<keyword evidence="3 7" id="KW-0813">Transport</keyword>
<dbReference type="InterPro" id="IPR003663">
    <property type="entry name" value="Sugar/inositol_transpt"/>
</dbReference>
<dbReference type="InterPro" id="IPR036259">
    <property type="entry name" value="MFS_trans_sf"/>
</dbReference>
<dbReference type="Pfam" id="PF00083">
    <property type="entry name" value="Sugar_tr"/>
    <property type="match status" value="1"/>
</dbReference>
<feature type="transmembrane region" description="Helical" evidence="8">
    <location>
        <begin position="401"/>
        <end position="423"/>
    </location>
</feature>
<dbReference type="PANTHER" id="PTHR48022">
    <property type="entry name" value="PLASTIDIC GLUCOSE TRANSPORTER 4"/>
    <property type="match status" value="1"/>
</dbReference>
<dbReference type="InterPro" id="IPR020846">
    <property type="entry name" value="MFS_dom"/>
</dbReference>
<dbReference type="OMA" id="HITLRDK"/>
<keyword evidence="10" id="KW-0762">Sugar transport</keyword>
<dbReference type="PROSITE" id="PS50850">
    <property type="entry name" value="MFS"/>
    <property type="match status" value="1"/>
</dbReference>
<dbReference type="VEuPathDB" id="FungiDB:TSTA_003990"/>
<evidence type="ECO:0000256" key="7">
    <source>
        <dbReference type="RuleBase" id="RU003346"/>
    </source>
</evidence>
<dbReference type="PROSITE" id="PS00216">
    <property type="entry name" value="SUGAR_TRANSPORT_1"/>
    <property type="match status" value="1"/>
</dbReference>
<keyword evidence="11" id="KW-1185">Reference proteome</keyword>
<dbReference type="InParanoid" id="B8MSL9"/>
<evidence type="ECO:0000313" key="11">
    <source>
        <dbReference type="Proteomes" id="UP000001745"/>
    </source>
</evidence>
<dbReference type="EMBL" id="EQ962660">
    <property type="protein sequence ID" value="EED12347.1"/>
    <property type="molecule type" value="Genomic_DNA"/>
</dbReference>
<feature type="transmembrane region" description="Helical" evidence="8">
    <location>
        <begin position="370"/>
        <end position="389"/>
    </location>
</feature>
<reference evidence="11" key="1">
    <citation type="journal article" date="2015" name="Genome Announc.">
        <title>Genome sequence of the AIDS-associated pathogen Penicillium marneffei (ATCC18224) and its near taxonomic relative Talaromyces stipitatus (ATCC10500).</title>
        <authorList>
            <person name="Nierman W.C."/>
            <person name="Fedorova-Abrams N.D."/>
            <person name="Andrianopoulos A."/>
        </authorList>
    </citation>
    <scope>NUCLEOTIDE SEQUENCE [LARGE SCALE GENOMIC DNA]</scope>
    <source>
        <strain evidence="11">ATCC 10500 / CBS 375.48 / QM 6759 / NRRL 1006</strain>
    </source>
</reference>
<feature type="transmembrane region" description="Helical" evidence="8">
    <location>
        <begin position="66"/>
        <end position="84"/>
    </location>
</feature>
<keyword evidence="6 8" id="KW-0472">Membrane</keyword>
<dbReference type="PANTHER" id="PTHR48022:SF27">
    <property type="entry name" value="MAJOR FACILITATOR SUPERFAMILY (MFS) PROFILE DOMAIN-CONTAINING PROTEIN"/>
    <property type="match status" value="1"/>
</dbReference>